<evidence type="ECO:0000256" key="1">
    <source>
        <dbReference type="SAM" id="MobiDB-lite"/>
    </source>
</evidence>
<evidence type="ECO:0000313" key="3">
    <source>
        <dbReference type="EMBL" id="RCI68106.1"/>
    </source>
</evidence>
<reference evidence="3 4" key="1">
    <citation type="submission" date="2018-07" db="EMBL/GenBank/DDBJ databases">
        <title>Mechanisms of high-level aminoglycoside resistance among Gram-negative pathogens in Brazil.</title>
        <authorList>
            <person name="Ballaben A.S."/>
            <person name="Darini A.L.C."/>
            <person name="Doi Y."/>
        </authorList>
    </citation>
    <scope>NUCLEOTIDE SEQUENCE [LARGE SCALE GENOMIC DNA]</scope>
    <source>
        <strain evidence="3 4">B2-305</strain>
    </source>
</reference>
<proteinExistence type="predicted"/>
<feature type="non-terminal residue" evidence="3">
    <location>
        <position position="70"/>
    </location>
</feature>
<protein>
    <submittedName>
        <fullName evidence="3">DUF3426 domain-containing protein</fullName>
    </submittedName>
</protein>
<feature type="region of interest" description="Disordered" evidence="1">
    <location>
        <begin position="47"/>
        <end position="70"/>
    </location>
</feature>
<dbReference type="Proteomes" id="UP000253594">
    <property type="component" value="Unassembled WGS sequence"/>
</dbReference>
<evidence type="ECO:0000259" key="2">
    <source>
        <dbReference type="Pfam" id="PF13719"/>
    </source>
</evidence>
<organism evidence="3 4">
    <name type="scientific">Pseudomonas aeruginosa</name>
    <dbReference type="NCBI Taxonomy" id="287"/>
    <lineage>
        <taxon>Bacteria</taxon>
        <taxon>Pseudomonadati</taxon>
        <taxon>Pseudomonadota</taxon>
        <taxon>Gammaproteobacteria</taxon>
        <taxon>Pseudomonadales</taxon>
        <taxon>Pseudomonadaceae</taxon>
        <taxon>Pseudomonas</taxon>
    </lineage>
</organism>
<comment type="caution">
    <text evidence="3">The sequence shown here is derived from an EMBL/GenBank/DDBJ whole genome shotgun (WGS) entry which is preliminary data.</text>
</comment>
<dbReference type="EMBL" id="QORE01003644">
    <property type="protein sequence ID" value="RCI68106.1"/>
    <property type="molecule type" value="Genomic_DNA"/>
</dbReference>
<gene>
    <name evidence="3" type="ORF">DT376_42790</name>
</gene>
<dbReference type="NCBIfam" id="TIGR02098">
    <property type="entry name" value="MJ0042_CXXC"/>
    <property type="match status" value="1"/>
</dbReference>
<dbReference type="AlphaFoldDB" id="A0A367LUM4"/>
<dbReference type="InterPro" id="IPR011723">
    <property type="entry name" value="Znf/thioredoxin_put"/>
</dbReference>
<sequence>MSESVITQCPHCSTSFRVNDAQLGAANGAVRCGTCLKVFNALQHQVGGAPRANAPSAAEAKPGAAPPPAP</sequence>
<dbReference type="Gene3D" id="2.30.30.380">
    <property type="entry name" value="Zn-finger domain of Sec23/24"/>
    <property type="match status" value="1"/>
</dbReference>
<feature type="domain" description="Zinc finger/thioredoxin putative" evidence="2">
    <location>
        <begin position="6"/>
        <end position="41"/>
    </location>
</feature>
<evidence type="ECO:0000313" key="4">
    <source>
        <dbReference type="Proteomes" id="UP000253594"/>
    </source>
</evidence>
<dbReference type="Pfam" id="PF13719">
    <property type="entry name" value="Zn_ribbon_5"/>
    <property type="match status" value="1"/>
</dbReference>
<feature type="compositionally biased region" description="Low complexity" evidence="1">
    <location>
        <begin position="49"/>
        <end position="63"/>
    </location>
</feature>
<name>A0A367LUM4_PSEAI</name>
<accession>A0A367LUM4</accession>